<dbReference type="PANTHER" id="PTHR43772">
    <property type="entry name" value="ENDO-1,4-BETA-XYLANASE"/>
    <property type="match status" value="1"/>
</dbReference>
<dbReference type="PANTHER" id="PTHR43772:SF2">
    <property type="entry name" value="PUTATIVE (AFU_ORTHOLOGUE AFUA_2G04480)-RELATED"/>
    <property type="match status" value="1"/>
</dbReference>
<keyword evidence="5 7" id="KW-0326">Glycosidase</keyword>
<dbReference type="InterPro" id="IPR052176">
    <property type="entry name" value="Glycosyl_Hydrlase_43_Enz"/>
</dbReference>
<keyword evidence="9" id="KW-1185">Reference proteome</keyword>
<organism evidence="8 9">
    <name type="scientific">Terriglobus albidus</name>
    <dbReference type="NCBI Taxonomy" id="1592106"/>
    <lineage>
        <taxon>Bacteria</taxon>
        <taxon>Pseudomonadati</taxon>
        <taxon>Acidobacteriota</taxon>
        <taxon>Terriglobia</taxon>
        <taxon>Terriglobales</taxon>
        <taxon>Acidobacteriaceae</taxon>
        <taxon>Terriglobus</taxon>
    </lineage>
</organism>
<dbReference type="AlphaFoldDB" id="A0A5B9E8W5"/>
<evidence type="ECO:0000256" key="6">
    <source>
        <dbReference type="PIRSR" id="PIRSR606710-2"/>
    </source>
</evidence>
<comment type="similarity">
    <text evidence="1 7">Belongs to the glycosyl hydrolase 43 family.</text>
</comment>
<feature type="site" description="Important for catalytic activity, responsible for pKa modulation of the active site Glu and correct orientation of both the proton donor and substrate" evidence="6">
    <location>
        <position position="177"/>
    </location>
</feature>
<dbReference type="Gene3D" id="2.115.10.20">
    <property type="entry name" value="Glycosyl hydrolase domain, family 43"/>
    <property type="match status" value="1"/>
</dbReference>
<evidence type="ECO:0000313" key="9">
    <source>
        <dbReference type="Proteomes" id="UP000321820"/>
    </source>
</evidence>
<keyword evidence="2" id="KW-0858">Xylan degradation</keyword>
<protein>
    <submittedName>
        <fullName evidence="8">Family 43 glycosylhydrolase</fullName>
    </submittedName>
</protein>
<dbReference type="PROSITE" id="PS51257">
    <property type="entry name" value="PROKAR_LIPOPROTEIN"/>
    <property type="match status" value="1"/>
</dbReference>
<reference evidence="8 9" key="1">
    <citation type="submission" date="2019-08" db="EMBL/GenBank/DDBJ databases">
        <title>Complete genome sequence of Terriglobus albidus strain ORNL.</title>
        <authorList>
            <person name="Podar M."/>
        </authorList>
    </citation>
    <scope>NUCLEOTIDE SEQUENCE [LARGE SCALE GENOMIC DNA]</scope>
    <source>
        <strain evidence="8 9">ORNL</strain>
    </source>
</reference>
<accession>A0A5B9E8W5</accession>
<evidence type="ECO:0000313" key="8">
    <source>
        <dbReference type="EMBL" id="QEE27555.1"/>
    </source>
</evidence>
<dbReference type="Proteomes" id="UP000321820">
    <property type="component" value="Chromosome"/>
</dbReference>
<dbReference type="SUPFAM" id="SSF75005">
    <property type="entry name" value="Arabinanase/levansucrase/invertase"/>
    <property type="match status" value="1"/>
</dbReference>
<dbReference type="InterPro" id="IPR023296">
    <property type="entry name" value="Glyco_hydro_beta-prop_sf"/>
</dbReference>
<dbReference type="GO" id="GO:0004553">
    <property type="term" value="F:hydrolase activity, hydrolyzing O-glycosyl compounds"/>
    <property type="evidence" value="ECO:0007669"/>
    <property type="project" value="InterPro"/>
</dbReference>
<evidence type="ECO:0000256" key="1">
    <source>
        <dbReference type="ARBA" id="ARBA00009865"/>
    </source>
</evidence>
<evidence type="ECO:0000256" key="5">
    <source>
        <dbReference type="ARBA" id="ARBA00023295"/>
    </source>
</evidence>
<dbReference type="InterPro" id="IPR006710">
    <property type="entry name" value="Glyco_hydro_43"/>
</dbReference>
<evidence type="ECO:0000256" key="2">
    <source>
        <dbReference type="ARBA" id="ARBA00022651"/>
    </source>
</evidence>
<dbReference type="EMBL" id="CP042806">
    <property type="protein sequence ID" value="QEE27555.1"/>
    <property type="molecule type" value="Genomic_DNA"/>
</dbReference>
<dbReference type="RefSeq" id="WP_147646746.1">
    <property type="nucleotide sequence ID" value="NZ_CP042806.1"/>
</dbReference>
<dbReference type="KEGG" id="talb:FTW19_05760"/>
<name>A0A5B9E8W5_9BACT</name>
<evidence type="ECO:0000256" key="3">
    <source>
        <dbReference type="ARBA" id="ARBA00022801"/>
    </source>
</evidence>
<evidence type="ECO:0000256" key="4">
    <source>
        <dbReference type="ARBA" id="ARBA00023277"/>
    </source>
</evidence>
<dbReference type="OrthoDB" id="9801455at2"/>
<keyword evidence="2" id="KW-0624">Polysaccharide degradation</keyword>
<sequence>MKHVACCLTFVLLGGCMSLRSQTPRVIHSKGNPILADGEYYSADPAPLVVGDTLYILAGRDEAPADVNDFAMREWQLLSTKSVSSGTWMHYPAILRPETVFSWAEPGHAYAGQIVAGRDGRFYLYAPVQQAHSSNQDPFAIGVAVANGPLGPWKDAHPSGPIVSQSIPERNTIQNIDPTVMVDEDGRVFLYWGTFGKLRSMELEQDMVTPKAPEISVTTLKGFFEAPWLFRRGNTYYMIYAANNAGPDSNCTRAIYHACIAYGTASNPLGPWTYRGVILDPVSSTTSHPGAIAFQGKWYLVYHTADAKGGGHFRRSVAIDEMSWDDSSNPAGIIKVKPTRAAAPPPAPTRNMASAAEAHASNEPIPVQYALAALNDGIVRRNPLPPDMWASWSQHNPPVQWIEYDWPHPVELNGARIQFWNDQPAGSNVGVAAPASWHLEYWAGNQWKPVENATAYGTKADGINEVTFRTVTTRCLRSVFQASGEGDAYAAVAVQEWEALTPRAVVPQTQTSAPPSQISRCY</sequence>
<keyword evidence="3 7" id="KW-0378">Hydrolase</keyword>
<keyword evidence="4" id="KW-0119">Carbohydrate metabolism</keyword>
<gene>
    <name evidence="8" type="ORF">FTW19_05760</name>
</gene>
<dbReference type="Pfam" id="PF04616">
    <property type="entry name" value="Glyco_hydro_43"/>
    <property type="match status" value="1"/>
</dbReference>
<dbReference type="GO" id="GO:0045493">
    <property type="term" value="P:xylan catabolic process"/>
    <property type="evidence" value="ECO:0007669"/>
    <property type="project" value="UniProtKB-KW"/>
</dbReference>
<dbReference type="CDD" id="cd08990">
    <property type="entry name" value="GH43_AXH_like"/>
    <property type="match status" value="1"/>
</dbReference>
<proteinExistence type="inferred from homology"/>
<dbReference type="Gene3D" id="2.60.120.260">
    <property type="entry name" value="Galactose-binding domain-like"/>
    <property type="match status" value="1"/>
</dbReference>
<evidence type="ECO:0000256" key="7">
    <source>
        <dbReference type="RuleBase" id="RU361187"/>
    </source>
</evidence>